<protein>
    <submittedName>
        <fullName evidence="1">Type I-E CRISPR-associated protein Cas6/Cse3/CasE</fullName>
    </submittedName>
</protein>
<accession>A0A8J6NK32</accession>
<evidence type="ECO:0000313" key="1">
    <source>
        <dbReference type="EMBL" id="MBC8360030.1"/>
    </source>
</evidence>
<comment type="caution">
    <text evidence="1">The sequence shown here is derived from an EMBL/GenBank/DDBJ whole genome shotgun (WGS) entry which is preliminary data.</text>
</comment>
<dbReference type="InterPro" id="IPR010179">
    <property type="entry name" value="CRISPR-assoc_prot_Cse3"/>
</dbReference>
<dbReference type="SUPFAM" id="SSF117987">
    <property type="entry name" value="CRISPR-associated protein"/>
    <property type="match status" value="2"/>
</dbReference>
<dbReference type="SMART" id="SM01101">
    <property type="entry name" value="CRISPR_assoc"/>
    <property type="match status" value="1"/>
</dbReference>
<dbReference type="AlphaFoldDB" id="A0A8J6NK32"/>
<evidence type="ECO:0000313" key="2">
    <source>
        <dbReference type="Proteomes" id="UP000603434"/>
    </source>
</evidence>
<dbReference type="Proteomes" id="UP000603434">
    <property type="component" value="Unassembled WGS sequence"/>
</dbReference>
<name>A0A8J6NK32_9BACT</name>
<dbReference type="Gene3D" id="3.30.70.1210">
    <property type="entry name" value="Crispr-associated protein, domain 2"/>
    <property type="match status" value="1"/>
</dbReference>
<gene>
    <name evidence="1" type="primary">cas6e</name>
    <name evidence="1" type="ORF">H8E23_01350</name>
</gene>
<dbReference type="Pfam" id="PF08798">
    <property type="entry name" value="CRISPR_assoc"/>
    <property type="match status" value="1"/>
</dbReference>
<dbReference type="EMBL" id="JACNJH010000058">
    <property type="protein sequence ID" value="MBC8360030.1"/>
    <property type="molecule type" value="Genomic_DNA"/>
</dbReference>
<organism evidence="1 2">
    <name type="scientific">Candidatus Desulfatibia profunda</name>
    <dbReference type="NCBI Taxonomy" id="2841695"/>
    <lineage>
        <taxon>Bacteria</taxon>
        <taxon>Pseudomonadati</taxon>
        <taxon>Thermodesulfobacteriota</taxon>
        <taxon>Desulfobacteria</taxon>
        <taxon>Desulfobacterales</taxon>
        <taxon>Desulfobacterales incertae sedis</taxon>
        <taxon>Candidatus Desulfatibia</taxon>
    </lineage>
</organism>
<reference evidence="1 2" key="1">
    <citation type="submission" date="2020-08" db="EMBL/GenBank/DDBJ databases">
        <title>Bridging the membrane lipid divide: bacteria of the FCB group superphylum have the potential to synthesize archaeal ether lipids.</title>
        <authorList>
            <person name="Villanueva L."/>
            <person name="Von Meijenfeldt F.A.B."/>
            <person name="Westbye A.B."/>
            <person name="Yadav S."/>
            <person name="Hopmans E.C."/>
            <person name="Dutilh B.E."/>
            <person name="Sinninghe Damste J.S."/>
        </authorList>
    </citation>
    <scope>NUCLEOTIDE SEQUENCE [LARGE SCALE GENOMIC DNA]</scope>
    <source>
        <strain evidence="1">NIOZ-UU30</strain>
    </source>
</reference>
<sequence>MPNENYFLYRICPKHDLSYKQIMKIGDLDPYGQHQAAWKLFDLPRQEKKEKADFLFRFEIDKQNKLPVFYVLSCKQHPRDRESLWDIEAKNYKPDIRNGDRFAFKLRVNPVVTKKPSEPDPNPKKRKRHDVVMEAKTRLKNECIARNKWPHINEIIHKAGIEWLRKRGNENGFAFRDEDEYREVRVEGYQTYQFCKNRGKVRFSSLDFTGTLTVTDPNLFKEILFEGLGPAKAFGCGLMLVRRV</sequence>
<dbReference type="Gene3D" id="3.30.70.1200">
    <property type="entry name" value="Crispr-associated protein, domain 1"/>
    <property type="match status" value="1"/>
</dbReference>
<dbReference type="CDD" id="cd09727">
    <property type="entry name" value="Cas6_I-E"/>
    <property type="match status" value="1"/>
</dbReference>
<dbReference type="NCBIfam" id="TIGR01907">
    <property type="entry name" value="casE_Cse3"/>
    <property type="match status" value="1"/>
</dbReference>
<proteinExistence type="predicted"/>